<protein>
    <submittedName>
        <fullName evidence="2">Thioredoxin-like protein</fullName>
    </submittedName>
</protein>
<dbReference type="SUPFAM" id="SSF52833">
    <property type="entry name" value="Thioredoxin-like"/>
    <property type="match status" value="1"/>
</dbReference>
<name>A0A165EIX9_EXIGL</name>
<evidence type="ECO:0000313" key="2">
    <source>
        <dbReference type="EMBL" id="KZV87041.1"/>
    </source>
</evidence>
<dbReference type="STRING" id="1314781.A0A165EIX9"/>
<keyword evidence="3" id="KW-1185">Reference proteome</keyword>
<dbReference type="Pfam" id="PF01323">
    <property type="entry name" value="DSBA"/>
    <property type="match status" value="1"/>
</dbReference>
<dbReference type="GO" id="GO:0004364">
    <property type="term" value="F:glutathione transferase activity"/>
    <property type="evidence" value="ECO:0007669"/>
    <property type="project" value="TreeGrafter"/>
</dbReference>
<dbReference type="OrthoDB" id="4664297at2759"/>
<dbReference type="GO" id="GO:0005777">
    <property type="term" value="C:peroxisome"/>
    <property type="evidence" value="ECO:0007669"/>
    <property type="project" value="TreeGrafter"/>
</dbReference>
<dbReference type="InterPro" id="IPR051924">
    <property type="entry name" value="GST_Kappa/NadH"/>
</dbReference>
<dbReference type="EMBL" id="KV426137">
    <property type="protein sequence ID" value="KZV87041.1"/>
    <property type="molecule type" value="Genomic_DNA"/>
</dbReference>
<dbReference type="AlphaFoldDB" id="A0A165EIX9"/>
<dbReference type="Gene3D" id="3.40.30.10">
    <property type="entry name" value="Glutaredoxin"/>
    <property type="match status" value="1"/>
</dbReference>
<gene>
    <name evidence="2" type="ORF">EXIGLDRAFT_774024</name>
</gene>
<evidence type="ECO:0000259" key="1">
    <source>
        <dbReference type="Pfam" id="PF01323"/>
    </source>
</evidence>
<dbReference type="InterPro" id="IPR001853">
    <property type="entry name" value="DSBA-like_thioredoxin_dom"/>
</dbReference>
<proteinExistence type="predicted"/>
<dbReference type="InterPro" id="IPR036249">
    <property type="entry name" value="Thioredoxin-like_sf"/>
</dbReference>
<reference evidence="2 3" key="1">
    <citation type="journal article" date="2016" name="Mol. Biol. Evol.">
        <title>Comparative Genomics of Early-Diverging Mushroom-Forming Fungi Provides Insights into the Origins of Lignocellulose Decay Capabilities.</title>
        <authorList>
            <person name="Nagy L.G."/>
            <person name="Riley R."/>
            <person name="Tritt A."/>
            <person name="Adam C."/>
            <person name="Daum C."/>
            <person name="Floudas D."/>
            <person name="Sun H."/>
            <person name="Yadav J.S."/>
            <person name="Pangilinan J."/>
            <person name="Larsson K.H."/>
            <person name="Matsuura K."/>
            <person name="Barry K."/>
            <person name="Labutti K."/>
            <person name="Kuo R."/>
            <person name="Ohm R.A."/>
            <person name="Bhattacharya S.S."/>
            <person name="Shirouzu T."/>
            <person name="Yoshinaga Y."/>
            <person name="Martin F.M."/>
            <person name="Grigoriev I.V."/>
            <person name="Hibbett D.S."/>
        </authorList>
    </citation>
    <scope>NUCLEOTIDE SEQUENCE [LARGE SCALE GENOMIC DNA]</scope>
    <source>
        <strain evidence="2 3">HHB12029</strain>
    </source>
</reference>
<dbReference type="GO" id="GO:0004602">
    <property type="term" value="F:glutathione peroxidase activity"/>
    <property type="evidence" value="ECO:0007669"/>
    <property type="project" value="TreeGrafter"/>
</dbReference>
<sequence>MQRLPRAKIQLYYDIISPYSYLAFETLTRYARLGKAHKPEGWDVDLELCPAALGGLHKVAGTQNITPAMNPYKRAYMHTEMLRLFAESGIEGSIPADHPSKDHNTLGVTRFLRILKDEMEDDVLESCSRRLFQQFFGAHAKPSEAVFLHTLCTGTHPLLTQEQLNNALQRSVEPSNKKRVIDEVEDLVKTHGAFGMPWIVVHRPSGETASFFGSDRFGNIAWWLGEGFKFAGPNPGKLSSAL</sequence>
<dbReference type="InParanoid" id="A0A165EIX9"/>
<accession>A0A165EIX9</accession>
<dbReference type="Proteomes" id="UP000077266">
    <property type="component" value="Unassembled WGS sequence"/>
</dbReference>
<dbReference type="GO" id="GO:0005739">
    <property type="term" value="C:mitochondrion"/>
    <property type="evidence" value="ECO:0007669"/>
    <property type="project" value="TreeGrafter"/>
</dbReference>
<organism evidence="2 3">
    <name type="scientific">Exidia glandulosa HHB12029</name>
    <dbReference type="NCBI Taxonomy" id="1314781"/>
    <lineage>
        <taxon>Eukaryota</taxon>
        <taxon>Fungi</taxon>
        <taxon>Dikarya</taxon>
        <taxon>Basidiomycota</taxon>
        <taxon>Agaricomycotina</taxon>
        <taxon>Agaricomycetes</taxon>
        <taxon>Auriculariales</taxon>
        <taxon>Exidiaceae</taxon>
        <taxon>Exidia</taxon>
    </lineage>
</organism>
<feature type="domain" description="DSBA-like thioredoxin" evidence="1">
    <location>
        <begin position="9"/>
        <end position="220"/>
    </location>
</feature>
<dbReference type="GO" id="GO:0006749">
    <property type="term" value="P:glutathione metabolic process"/>
    <property type="evidence" value="ECO:0007669"/>
    <property type="project" value="TreeGrafter"/>
</dbReference>
<dbReference type="PANTHER" id="PTHR42943">
    <property type="entry name" value="GLUTATHIONE S-TRANSFERASE KAPPA"/>
    <property type="match status" value="1"/>
</dbReference>
<evidence type="ECO:0000313" key="3">
    <source>
        <dbReference type="Proteomes" id="UP000077266"/>
    </source>
</evidence>
<dbReference type="PANTHER" id="PTHR42943:SF2">
    <property type="entry name" value="GLUTATHIONE S-TRANSFERASE KAPPA 1"/>
    <property type="match status" value="1"/>
</dbReference>